<dbReference type="PROSITE" id="PS00075">
    <property type="entry name" value="DHFR_1"/>
    <property type="match status" value="1"/>
</dbReference>
<dbReference type="PROSITE" id="PS51330">
    <property type="entry name" value="DHFR_2"/>
    <property type="match status" value="1"/>
</dbReference>
<feature type="domain" description="DHFR" evidence="10">
    <location>
        <begin position="2"/>
        <end position="167"/>
    </location>
</feature>
<dbReference type="AlphaFoldDB" id="A0A5S9MVW4"/>
<evidence type="ECO:0000313" key="12">
    <source>
        <dbReference type="Proteomes" id="UP000441399"/>
    </source>
</evidence>
<dbReference type="PANTHER" id="PTHR48069:SF3">
    <property type="entry name" value="DIHYDROFOLATE REDUCTASE"/>
    <property type="match status" value="1"/>
</dbReference>
<dbReference type="SUPFAM" id="SSF53597">
    <property type="entry name" value="Dihydrofolate reductase-like"/>
    <property type="match status" value="1"/>
</dbReference>
<protein>
    <recommendedName>
        <fullName evidence="3 8">Dihydrofolate reductase</fullName>
        <ecNumber evidence="3 8">1.5.1.3</ecNumber>
    </recommendedName>
</protein>
<organism evidence="11 12">
    <name type="scientific">BD1-7 clade bacterium</name>
    <dbReference type="NCBI Taxonomy" id="2029982"/>
    <lineage>
        <taxon>Bacteria</taxon>
        <taxon>Pseudomonadati</taxon>
        <taxon>Pseudomonadota</taxon>
        <taxon>Gammaproteobacteria</taxon>
        <taxon>Cellvibrionales</taxon>
        <taxon>Spongiibacteraceae</taxon>
        <taxon>BD1-7 clade</taxon>
    </lineage>
</organism>
<dbReference type="GO" id="GO:0046655">
    <property type="term" value="P:folic acid metabolic process"/>
    <property type="evidence" value="ECO:0007669"/>
    <property type="project" value="TreeGrafter"/>
</dbReference>
<evidence type="ECO:0000256" key="6">
    <source>
        <dbReference type="ARBA" id="ARBA00023002"/>
    </source>
</evidence>
<dbReference type="UniPathway" id="UPA00077">
    <property type="reaction ID" value="UER00158"/>
</dbReference>
<dbReference type="FunFam" id="3.40.430.10:FF:000001">
    <property type="entry name" value="Dihydrofolate reductase"/>
    <property type="match status" value="1"/>
</dbReference>
<dbReference type="GO" id="GO:0004146">
    <property type="term" value="F:dihydrofolate reductase activity"/>
    <property type="evidence" value="ECO:0007669"/>
    <property type="project" value="UniProtKB-EC"/>
</dbReference>
<reference evidence="11 12" key="1">
    <citation type="submission" date="2019-11" db="EMBL/GenBank/DDBJ databases">
        <authorList>
            <person name="Holert J."/>
        </authorList>
    </citation>
    <scope>NUCLEOTIDE SEQUENCE [LARGE SCALE GENOMIC DNA]</scope>
    <source>
        <strain evidence="11">SB11_3</strain>
    </source>
</reference>
<evidence type="ECO:0000256" key="9">
    <source>
        <dbReference type="RuleBase" id="RU004474"/>
    </source>
</evidence>
<dbReference type="InterPro" id="IPR024072">
    <property type="entry name" value="DHFR-like_dom_sf"/>
</dbReference>
<dbReference type="Gene3D" id="3.40.430.10">
    <property type="entry name" value="Dihydrofolate Reductase, subunit A"/>
    <property type="match status" value="1"/>
</dbReference>
<evidence type="ECO:0000256" key="2">
    <source>
        <dbReference type="ARBA" id="ARBA00009539"/>
    </source>
</evidence>
<evidence type="ECO:0000256" key="4">
    <source>
        <dbReference type="ARBA" id="ARBA00022563"/>
    </source>
</evidence>
<evidence type="ECO:0000256" key="3">
    <source>
        <dbReference type="ARBA" id="ARBA00012856"/>
    </source>
</evidence>
<comment type="function">
    <text evidence="7 8">Key enzyme in folate metabolism. Catalyzes an essential reaction for de novo glycine and purine synthesis, and for DNA precursor synthesis.</text>
</comment>
<keyword evidence="4 8" id="KW-0554">One-carbon metabolism</keyword>
<sequence>MKVAMMVAMAENGVIGKNNQLPWYLPEDLRWFKKNTLGKPIVMGRKTFESIGRPLPGRTNIVISRDASLVLPEGVRLATTLDQALEIAEAVALIDGVDELMVIGGQQIYALCMARADRLYLTKVHADVEGDATFEGFVESDWQEISQETHQASGANPHDYSFCIYQRAGC</sequence>
<dbReference type="NCBIfam" id="NF008037">
    <property type="entry name" value="PRK10769.1"/>
    <property type="match status" value="1"/>
</dbReference>
<proteinExistence type="inferred from homology"/>
<name>A0A5S9MVW4_9GAMM</name>
<dbReference type="Pfam" id="PF00186">
    <property type="entry name" value="DHFR_1"/>
    <property type="match status" value="1"/>
</dbReference>
<evidence type="ECO:0000259" key="10">
    <source>
        <dbReference type="PROSITE" id="PS51330"/>
    </source>
</evidence>
<dbReference type="PANTHER" id="PTHR48069">
    <property type="entry name" value="DIHYDROFOLATE REDUCTASE"/>
    <property type="match status" value="1"/>
</dbReference>
<keyword evidence="12" id="KW-1185">Reference proteome</keyword>
<dbReference type="CDD" id="cd00209">
    <property type="entry name" value="DHFR"/>
    <property type="match status" value="1"/>
</dbReference>
<evidence type="ECO:0000256" key="1">
    <source>
        <dbReference type="ARBA" id="ARBA00004903"/>
    </source>
</evidence>
<evidence type="ECO:0000256" key="5">
    <source>
        <dbReference type="ARBA" id="ARBA00022857"/>
    </source>
</evidence>
<dbReference type="GO" id="GO:0046654">
    <property type="term" value="P:tetrahydrofolate biosynthetic process"/>
    <property type="evidence" value="ECO:0007669"/>
    <property type="project" value="UniProtKB-UniPathway"/>
</dbReference>
<dbReference type="InterPro" id="IPR012259">
    <property type="entry name" value="DHFR"/>
</dbReference>
<keyword evidence="5 8" id="KW-0521">NADP</keyword>
<evidence type="ECO:0000313" key="11">
    <source>
        <dbReference type="EMBL" id="CAA0080813.1"/>
    </source>
</evidence>
<evidence type="ECO:0000256" key="7">
    <source>
        <dbReference type="ARBA" id="ARBA00025067"/>
    </source>
</evidence>
<dbReference type="Proteomes" id="UP000441399">
    <property type="component" value="Unassembled WGS sequence"/>
</dbReference>
<dbReference type="GO" id="GO:0070401">
    <property type="term" value="F:NADP+ binding"/>
    <property type="evidence" value="ECO:0007669"/>
    <property type="project" value="UniProtKB-ARBA"/>
</dbReference>
<dbReference type="GO" id="GO:0006730">
    <property type="term" value="P:one-carbon metabolic process"/>
    <property type="evidence" value="ECO:0007669"/>
    <property type="project" value="UniProtKB-KW"/>
</dbReference>
<comment type="catalytic activity">
    <reaction evidence="8">
        <text>(6S)-5,6,7,8-tetrahydrofolate + NADP(+) = 7,8-dihydrofolate + NADPH + H(+)</text>
        <dbReference type="Rhea" id="RHEA:15009"/>
        <dbReference type="ChEBI" id="CHEBI:15378"/>
        <dbReference type="ChEBI" id="CHEBI:57451"/>
        <dbReference type="ChEBI" id="CHEBI:57453"/>
        <dbReference type="ChEBI" id="CHEBI:57783"/>
        <dbReference type="ChEBI" id="CHEBI:58349"/>
        <dbReference type="EC" id="1.5.1.3"/>
    </reaction>
</comment>
<gene>
    <name evidence="11" type="primary">dhfrIII</name>
    <name evidence="11" type="ORF">OPDIPICF_00241</name>
</gene>
<comment type="pathway">
    <text evidence="1 8">Cofactor biosynthesis; tetrahydrofolate biosynthesis; 5,6,7,8-tetrahydrofolate from 7,8-dihydrofolate: step 1/1.</text>
</comment>
<dbReference type="InterPro" id="IPR017925">
    <property type="entry name" value="DHFR_CS"/>
</dbReference>
<dbReference type="PRINTS" id="PR00070">
    <property type="entry name" value="DHFR"/>
</dbReference>
<evidence type="ECO:0000256" key="8">
    <source>
        <dbReference type="PIRNR" id="PIRNR000194"/>
    </source>
</evidence>
<dbReference type="PIRSF" id="PIRSF000194">
    <property type="entry name" value="DHFR"/>
    <property type="match status" value="1"/>
</dbReference>
<dbReference type="InterPro" id="IPR001796">
    <property type="entry name" value="DHFR_dom"/>
</dbReference>
<accession>A0A5S9MVW4</accession>
<dbReference type="GO" id="GO:0046452">
    <property type="term" value="P:dihydrofolate metabolic process"/>
    <property type="evidence" value="ECO:0007669"/>
    <property type="project" value="TreeGrafter"/>
</dbReference>
<dbReference type="EC" id="1.5.1.3" evidence="3 8"/>
<keyword evidence="6 8" id="KW-0560">Oxidoreductase</keyword>
<dbReference type="GO" id="GO:0005829">
    <property type="term" value="C:cytosol"/>
    <property type="evidence" value="ECO:0007669"/>
    <property type="project" value="TreeGrafter"/>
</dbReference>
<comment type="similarity">
    <text evidence="2 8 9">Belongs to the dihydrofolate reductase family.</text>
</comment>
<dbReference type="EMBL" id="CACSIO010000001">
    <property type="protein sequence ID" value="CAA0080813.1"/>
    <property type="molecule type" value="Genomic_DNA"/>
</dbReference>
<dbReference type="OrthoDB" id="9804315at2"/>